<dbReference type="GO" id="GO:0003723">
    <property type="term" value="F:RNA binding"/>
    <property type="evidence" value="ECO:0007669"/>
    <property type="project" value="TreeGrafter"/>
</dbReference>
<evidence type="ECO:0000313" key="8">
    <source>
        <dbReference type="Proteomes" id="UP001497497"/>
    </source>
</evidence>
<evidence type="ECO:0000259" key="6">
    <source>
        <dbReference type="SMART" id="SM01383"/>
    </source>
</evidence>
<dbReference type="Pfam" id="PF00181">
    <property type="entry name" value="Ribosomal_L2_N"/>
    <property type="match status" value="1"/>
</dbReference>
<evidence type="ECO:0000313" key="7">
    <source>
        <dbReference type="EMBL" id="CAL1526641.1"/>
    </source>
</evidence>
<dbReference type="GO" id="GO:0005762">
    <property type="term" value="C:mitochondrial large ribosomal subunit"/>
    <property type="evidence" value="ECO:0007669"/>
    <property type="project" value="TreeGrafter"/>
</dbReference>
<dbReference type="InterPro" id="IPR022669">
    <property type="entry name" value="Ribosomal_uL2_C"/>
</dbReference>
<feature type="region of interest" description="Disordered" evidence="4">
    <location>
        <begin position="243"/>
        <end position="269"/>
    </location>
</feature>
<evidence type="ECO:0008006" key="9">
    <source>
        <dbReference type="Google" id="ProtNLM"/>
    </source>
</evidence>
<proteinExistence type="inferred from homology"/>
<dbReference type="SUPFAM" id="SSF50104">
    <property type="entry name" value="Translation proteins SH3-like domain"/>
    <property type="match status" value="1"/>
</dbReference>
<keyword evidence="3" id="KW-0687">Ribonucleoprotein</keyword>
<dbReference type="InterPro" id="IPR008991">
    <property type="entry name" value="Translation_prot_SH3-like_sf"/>
</dbReference>
<dbReference type="InterPro" id="IPR002171">
    <property type="entry name" value="Ribosomal_uL2"/>
</dbReference>
<feature type="domain" description="Large ribosomal subunit protein uL2 RNA-binding" evidence="6">
    <location>
        <begin position="78"/>
        <end position="157"/>
    </location>
</feature>
<keyword evidence="8" id="KW-1185">Reference proteome</keyword>
<comment type="similarity">
    <text evidence="1">Belongs to the universal ribosomal protein uL2 family.</text>
</comment>
<dbReference type="PANTHER" id="PTHR13691:SF73">
    <property type="entry name" value="LARGE RIBOSOMAL SUBUNIT PROTEIN UL2M"/>
    <property type="match status" value="1"/>
</dbReference>
<reference evidence="7 8" key="1">
    <citation type="submission" date="2024-04" db="EMBL/GenBank/DDBJ databases">
        <authorList>
            <consortium name="Genoscope - CEA"/>
            <person name="William W."/>
        </authorList>
    </citation>
    <scope>NUCLEOTIDE SEQUENCE [LARGE SCALE GENOMIC DNA]</scope>
</reference>
<dbReference type="SUPFAM" id="SSF50249">
    <property type="entry name" value="Nucleic acid-binding proteins"/>
    <property type="match status" value="1"/>
</dbReference>
<dbReference type="Pfam" id="PF03947">
    <property type="entry name" value="Ribosomal_L2_C"/>
    <property type="match status" value="1"/>
</dbReference>
<organism evidence="7 8">
    <name type="scientific">Lymnaea stagnalis</name>
    <name type="common">Great pond snail</name>
    <name type="synonym">Helix stagnalis</name>
    <dbReference type="NCBI Taxonomy" id="6523"/>
    <lineage>
        <taxon>Eukaryota</taxon>
        <taxon>Metazoa</taxon>
        <taxon>Spiralia</taxon>
        <taxon>Lophotrochozoa</taxon>
        <taxon>Mollusca</taxon>
        <taxon>Gastropoda</taxon>
        <taxon>Heterobranchia</taxon>
        <taxon>Euthyneura</taxon>
        <taxon>Panpulmonata</taxon>
        <taxon>Hygrophila</taxon>
        <taxon>Lymnaeoidea</taxon>
        <taxon>Lymnaeidae</taxon>
        <taxon>Lymnaea</taxon>
    </lineage>
</organism>
<dbReference type="GO" id="GO:0032543">
    <property type="term" value="P:mitochondrial translation"/>
    <property type="evidence" value="ECO:0007669"/>
    <property type="project" value="TreeGrafter"/>
</dbReference>
<dbReference type="InterPro" id="IPR022666">
    <property type="entry name" value="Ribosomal_uL2_RNA-bd_dom"/>
</dbReference>
<dbReference type="EMBL" id="CAXITT010000007">
    <property type="protein sequence ID" value="CAL1526641.1"/>
    <property type="molecule type" value="Genomic_DNA"/>
</dbReference>
<dbReference type="InterPro" id="IPR014722">
    <property type="entry name" value="Rib_uL2_dom2"/>
</dbReference>
<dbReference type="AlphaFoldDB" id="A0AAV2GZX9"/>
<name>A0AAV2GZX9_LYMST</name>
<feature type="domain" description="Large ribosomal subunit protein uL2 C-terminal" evidence="5">
    <location>
        <begin position="168"/>
        <end position="285"/>
    </location>
</feature>
<dbReference type="InterPro" id="IPR012340">
    <property type="entry name" value="NA-bd_OB-fold"/>
</dbReference>
<evidence type="ECO:0000256" key="1">
    <source>
        <dbReference type="ARBA" id="ARBA00005636"/>
    </source>
</evidence>
<evidence type="ECO:0000256" key="3">
    <source>
        <dbReference type="ARBA" id="ARBA00023274"/>
    </source>
</evidence>
<protein>
    <recommendedName>
        <fullName evidence="9">39S ribosomal protein L2, mitochondrial</fullName>
    </recommendedName>
</protein>
<dbReference type="Gene3D" id="2.30.30.30">
    <property type="match status" value="1"/>
</dbReference>
<dbReference type="Proteomes" id="UP001497497">
    <property type="component" value="Unassembled WGS sequence"/>
</dbReference>
<dbReference type="SMART" id="SM01383">
    <property type="entry name" value="Ribosomal_L2"/>
    <property type="match status" value="1"/>
</dbReference>
<sequence length="303" mass="33913">MAMNITKLAQSLRCLTVNQLSYSVNQTCRREIHETANCLKNFNTRVPKNIKIGRFRFEKSVDFNKYTLTPLKTAKTGGRGPDGKIWVHRIGGGDKLLYRMIDSKRVGPKDGEPLIERVNTVMKDPCRSAFIAVVAGGNKKRYIIASENMKEGDLIKTSGVVSSMPVRASEGDAHPVGSLPLGTIVHNIERLPGEGGKVALAAGTSGVYLRRLGDKCVIRMPSKREIIVSQECMVTIGRVSNPEHHKTKKMKTAGENRRRGKRPHSGWWQRKTGYHGRKIRPMKPPVVFDKPYVEKPEVFRLTV</sequence>
<dbReference type="Gene3D" id="2.40.50.140">
    <property type="entry name" value="Nucleic acid-binding proteins"/>
    <property type="match status" value="1"/>
</dbReference>
<comment type="caution">
    <text evidence="7">The sequence shown here is derived from an EMBL/GenBank/DDBJ whole genome shotgun (WGS) entry which is preliminary data.</text>
</comment>
<accession>A0AAV2GZX9</accession>
<evidence type="ECO:0000259" key="5">
    <source>
        <dbReference type="SMART" id="SM01382"/>
    </source>
</evidence>
<dbReference type="GO" id="GO:0003735">
    <property type="term" value="F:structural constituent of ribosome"/>
    <property type="evidence" value="ECO:0007669"/>
    <property type="project" value="InterPro"/>
</dbReference>
<evidence type="ECO:0000256" key="4">
    <source>
        <dbReference type="SAM" id="MobiDB-lite"/>
    </source>
</evidence>
<gene>
    <name evidence="7" type="ORF">GSLYS_00000818001</name>
</gene>
<dbReference type="SMART" id="SM01382">
    <property type="entry name" value="Ribosomal_L2_C"/>
    <property type="match status" value="1"/>
</dbReference>
<evidence type="ECO:0000256" key="2">
    <source>
        <dbReference type="ARBA" id="ARBA00022980"/>
    </source>
</evidence>
<keyword evidence="2" id="KW-0689">Ribosomal protein</keyword>
<dbReference type="PANTHER" id="PTHR13691">
    <property type="entry name" value="RIBOSOMAL PROTEIN L2"/>
    <property type="match status" value="1"/>
</dbReference>